<dbReference type="Proteomes" id="UP000092444">
    <property type="component" value="Unassembled WGS sequence"/>
</dbReference>
<dbReference type="AlphaFoldDB" id="A0A1B0G5Y5"/>
<name>A0A1B0G5Y5_GLOMM</name>
<dbReference type="EMBL" id="CCAG010022414">
    <property type="status" value="NOT_ANNOTATED_CDS"/>
    <property type="molecule type" value="Genomic_DNA"/>
</dbReference>
<accession>A0A1B0G5Y5</accession>
<organism evidence="1 2">
    <name type="scientific">Glossina morsitans morsitans</name>
    <name type="common">Savannah tsetse fly</name>
    <dbReference type="NCBI Taxonomy" id="37546"/>
    <lineage>
        <taxon>Eukaryota</taxon>
        <taxon>Metazoa</taxon>
        <taxon>Ecdysozoa</taxon>
        <taxon>Arthropoda</taxon>
        <taxon>Hexapoda</taxon>
        <taxon>Insecta</taxon>
        <taxon>Pterygota</taxon>
        <taxon>Neoptera</taxon>
        <taxon>Endopterygota</taxon>
        <taxon>Diptera</taxon>
        <taxon>Brachycera</taxon>
        <taxon>Muscomorpha</taxon>
        <taxon>Hippoboscoidea</taxon>
        <taxon>Glossinidae</taxon>
        <taxon>Glossina</taxon>
    </lineage>
</organism>
<evidence type="ECO:0000313" key="2">
    <source>
        <dbReference type="Proteomes" id="UP000092444"/>
    </source>
</evidence>
<dbReference type="EnsemblMetazoa" id="GMOY008730-RA">
    <property type="protein sequence ID" value="GMOY008730-PA"/>
    <property type="gene ID" value="GMOY008730"/>
</dbReference>
<reference evidence="1" key="1">
    <citation type="submission" date="2020-05" db="UniProtKB">
        <authorList>
            <consortium name="EnsemblMetazoa"/>
        </authorList>
    </citation>
    <scope>IDENTIFICATION</scope>
    <source>
        <strain evidence="1">Yale</strain>
    </source>
</reference>
<sequence>MLYSAWSCSTASFISFISLSESLFLASANVASLCRFFSCLLLLSSWVNKFFGNTLFNSSSSSLCCCSFLMSSLRLLSTDSIRPCSFARFASLFSNC</sequence>
<evidence type="ECO:0000313" key="1">
    <source>
        <dbReference type="EnsemblMetazoa" id="GMOY008730-PA"/>
    </source>
</evidence>
<keyword evidence="2" id="KW-1185">Reference proteome</keyword>
<proteinExistence type="predicted"/>
<dbReference type="VEuPathDB" id="VectorBase:GMOY008730"/>
<protein>
    <submittedName>
        <fullName evidence="1">Uncharacterized protein</fullName>
    </submittedName>
</protein>